<dbReference type="EMBL" id="RJJT01000035">
    <property type="protein sequence ID" value="RSB61179.1"/>
    <property type="molecule type" value="Genomic_DNA"/>
</dbReference>
<evidence type="ECO:0000313" key="4">
    <source>
        <dbReference type="Proteomes" id="UP000518315"/>
    </source>
</evidence>
<dbReference type="OrthoDB" id="7365132at2"/>
<name>A0A427M7Y9_9HYPH</name>
<reference evidence="1 4" key="2">
    <citation type="submission" date="2020-08" db="EMBL/GenBank/DDBJ databases">
        <title>Genomic Encyclopedia of Type Strains, Phase III (KMG-III): the genomes of soil and plant-associated and newly described type strains.</title>
        <authorList>
            <person name="Whitman W."/>
        </authorList>
    </citation>
    <scope>NUCLEOTIDE SEQUENCE [LARGE SCALE GENOMIC DNA]</scope>
    <source>
        <strain evidence="1 4">CECT 4113</strain>
    </source>
</reference>
<proteinExistence type="predicted"/>
<reference evidence="2 3" key="1">
    <citation type="submission" date="2018-11" db="EMBL/GenBank/DDBJ databases">
        <authorList>
            <person name="Huo Y."/>
        </authorList>
    </citation>
    <scope>NUCLEOTIDE SEQUENCE [LARGE SCALE GENOMIC DNA]</scope>
    <source>
        <strain evidence="2 3">DSM 30132</strain>
    </source>
</reference>
<evidence type="ECO:0000313" key="2">
    <source>
        <dbReference type="EMBL" id="RSB61179.1"/>
    </source>
</evidence>
<keyword evidence="4" id="KW-1185">Reference proteome</keyword>
<organism evidence="2 3">
    <name type="scientific">Rhizobium pisi</name>
    <dbReference type="NCBI Taxonomy" id="574561"/>
    <lineage>
        <taxon>Bacteria</taxon>
        <taxon>Pseudomonadati</taxon>
        <taxon>Pseudomonadota</taxon>
        <taxon>Alphaproteobacteria</taxon>
        <taxon>Hyphomicrobiales</taxon>
        <taxon>Rhizobiaceae</taxon>
        <taxon>Rhizobium/Agrobacterium group</taxon>
        <taxon>Rhizobium</taxon>
    </lineage>
</organism>
<comment type="caution">
    <text evidence="2">The sequence shown here is derived from an EMBL/GenBank/DDBJ whole genome shotgun (WGS) entry which is preliminary data.</text>
</comment>
<evidence type="ECO:0000313" key="3">
    <source>
        <dbReference type="Proteomes" id="UP000277279"/>
    </source>
</evidence>
<evidence type="ECO:0000313" key="1">
    <source>
        <dbReference type="EMBL" id="MBB3138440.1"/>
    </source>
</evidence>
<protein>
    <submittedName>
        <fullName evidence="2">Uncharacterized protein</fullName>
    </submittedName>
</protein>
<gene>
    <name evidence="2" type="ORF">EFD55_30805</name>
    <name evidence="1" type="ORF">FHS26_006218</name>
</gene>
<dbReference type="AlphaFoldDB" id="A0A427M7Y9"/>
<dbReference type="EMBL" id="JACHXH010000032">
    <property type="protein sequence ID" value="MBB3138440.1"/>
    <property type="molecule type" value="Genomic_DNA"/>
</dbReference>
<dbReference type="Proteomes" id="UP000518315">
    <property type="component" value="Unassembled WGS sequence"/>
</dbReference>
<dbReference type="RefSeq" id="WP_125850574.1">
    <property type="nucleotide sequence ID" value="NZ_JACHXH010000032.1"/>
</dbReference>
<accession>A0A427M7Y9</accession>
<dbReference type="Proteomes" id="UP000277279">
    <property type="component" value="Unassembled WGS sequence"/>
</dbReference>
<sequence>MSEEVSDVDRFLALVAVARERDIRLTSIQAGLLVAAELGIANDSRSFARMLGIAHSLVLRELNALAERDGVLEIVRRDARTMRVHYALPPRDETPPS</sequence>